<evidence type="ECO:0000256" key="1">
    <source>
        <dbReference type="SAM" id="MobiDB-lite"/>
    </source>
</evidence>
<dbReference type="PROSITE" id="PS51257">
    <property type="entry name" value="PROKAR_LIPOPROTEIN"/>
    <property type="match status" value="1"/>
</dbReference>
<accession>A0A2P2C176</accession>
<gene>
    <name evidence="2" type="ORF">NOCA2300002</name>
</gene>
<dbReference type="AlphaFoldDB" id="A0A2P2C176"/>
<reference evidence="2" key="1">
    <citation type="submission" date="2015-08" db="EMBL/GenBank/DDBJ databases">
        <authorList>
            <person name="Babu N.S."/>
            <person name="Beckwith C.J."/>
            <person name="Beseler K.G."/>
            <person name="Brison A."/>
            <person name="Carone J.V."/>
            <person name="Caskin T.P."/>
            <person name="Diamond M."/>
            <person name="Durham M.E."/>
            <person name="Foxe J.M."/>
            <person name="Go M."/>
            <person name="Henderson B.A."/>
            <person name="Jones I.B."/>
            <person name="McGettigan J.A."/>
            <person name="Micheletti S.J."/>
            <person name="Nasrallah M.E."/>
            <person name="Ortiz D."/>
            <person name="Piller C.R."/>
            <person name="Privatt S.R."/>
            <person name="Schneider S.L."/>
            <person name="Sharp S."/>
            <person name="Smith T.C."/>
            <person name="Stanton J.D."/>
            <person name="Ullery H.E."/>
            <person name="Wilson R.J."/>
            <person name="Serrano M.G."/>
            <person name="Buck G."/>
            <person name="Lee V."/>
            <person name="Wang Y."/>
            <person name="Carvalho R."/>
            <person name="Voegtly L."/>
            <person name="Shi R."/>
            <person name="Duckworth R."/>
            <person name="Johnson A."/>
            <person name="Loviza R."/>
            <person name="Walstead R."/>
            <person name="Shah Z."/>
            <person name="Kiflezghi M."/>
            <person name="Wade K."/>
            <person name="Ball S.L."/>
            <person name="Bradley K.W."/>
            <person name="Asai D.J."/>
            <person name="Bowman C.A."/>
            <person name="Russell D.A."/>
            <person name="Pope W.H."/>
            <person name="Jacobs-Sera D."/>
            <person name="Hendrix R.W."/>
            <person name="Hatfull G.F."/>
        </authorList>
    </citation>
    <scope>NUCLEOTIDE SEQUENCE</scope>
</reference>
<feature type="compositionally biased region" description="Basic and acidic residues" evidence="1">
    <location>
        <begin position="29"/>
        <end position="52"/>
    </location>
</feature>
<dbReference type="EMBL" id="CZKA01000024">
    <property type="protein sequence ID" value="CUR55770.1"/>
    <property type="molecule type" value="Genomic_DNA"/>
</dbReference>
<proteinExistence type="predicted"/>
<sequence>MRIIRKVTHAVAATALALTVATTATACSDKQEKDTPGDIDNDEKNGEDGEKG</sequence>
<name>A0A2P2C176_9ZZZZ</name>
<feature type="region of interest" description="Disordered" evidence="1">
    <location>
        <begin position="25"/>
        <end position="52"/>
    </location>
</feature>
<protein>
    <submittedName>
        <fullName evidence="2">Uncharacterized protein</fullName>
    </submittedName>
</protein>
<evidence type="ECO:0000313" key="2">
    <source>
        <dbReference type="EMBL" id="CUR55770.1"/>
    </source>
</evidence>
<organism evidence="2">
    <name type="scientific">metagenome</name>
    <dbReference type="NCBI Taxonomy" id="256318"/>
    <lineage>
        <taxon>unclassified sequences</taxon>
        <taxon>metagenomes</taxon>
    </lineage>
</organism>